<organism evidence="2 3">
    <name type="scientific">Microbacterium marinilacus</name>
    <dbReference type="NCBI Taxonomy" id="415209"/>
    <lineage>
        <taxon>Bacteria</taxon>
        <taxon>Bacillati</taxon>
        <taxon>Actinomycetota</taxon>
        <taxon>Actinomycetes</taxon>
        <taxon>Micrococcales</taxon>
        <taxon>Microbacteriaceae</taxon>
        <taxon>Microbacterium</taxon>
    </lineage>
</organism>
<dbReference type="RefSeq" id="WP_221857904.1">
    <property type="nucleotide sequence ID" value="NZ_BAAAYV010000006.1"/>
</dbReference>
<comment type="similarity">
    <text evidence="1">Belongs to the WXG100 family.</text>
</comment>
<dbReference type="EMBL" id="BAAAYV010000006">
    <property type="protein sequence ID" value="GAA3657902.1"/>
    <property type="molecule type" value="Genomic_DNA"/>
</dbReference>
<dbReference type="Pfam" id="PF06013">
    <property type="entry name" value="WXG100"/>
    <property type="match status" value="1"/>
</dbReference>
<dbReference type="SUPFAM" id="SSF140453">
    <property type="entry name" value="EsxAB dimer-like"/>
    <property type="match status" value="1"/>
</dbReference>
<reference evidence="3" key="1">
    <citation type="journal article" date="2019" name="Int. J. Syst. Evol. Microbiol.">
        <title>The Global Catalogue of Microorganisms (GCM) 10K type strain sequencing project: providing services to taxonomists for standard genome sequencing and annotation.</title>
        <authorList>
            <consortium name="The Broad Institute Genomics Platform"/>
            <consortium name="The Broad Institute Genome Sequencing Center for Infectious Disease"/>
            <person name="Wu L."/>
            <person name="Ma J."/>
        </authorList>
    </citation>
    <scope>NUCLEOTIDE SEQUENCE [LARGE SCALE GENOMIC DNA]</scope>
    <source>
        <strain evidence="3">JCM 16546</strain>
    </source>
</reference>
<dbReference type="InterPro" id="IPR036689">
    <property type="entry name" value="ESAT-6-like_sf"/>
</dbReference>
<protein>
    <recommendedName>
        <fullName evidence="1">ESAT-6-like protein</fullName>
    </recommendedName>
</protein>
<keyword evidence="3" id="KW-1185">Reference proteome</keyword>
<proteinExistence type="inferred from homology"/>
<evidence type="ECO:0000313" key="3">
    <source>
        <dbReference type="Proteomes" id="UP001410795"/>
    </source>
</evidence>
<accession>A0ABP7BE05</accession>
<evidence type="ECO:0000256" key="1">
    <source>
        <dbReference type="RuleBase" id="RU362001"/>
    </source>
</evidence>
<dbReference type="Gene3D" id="1.10.287.1060">
    <property type="entry name" value="ESAT-6-like"/>
    <property type="match status" value="1"/>
</dbReference>
<dbReference type="InterPro" id="IPR010310">
    <property type="entry name" value="T7SS_ESAT-6-like"/>
</dbReference>
<dbReference type="Proteomes" id="UP001410795">
    <property type="component" value="Unassembled WGS sequence"/>
</dbReference>
<name>A0ABP7BE05_9MICO</name>
<evidence type="ECO:0000313" key="2">
    <source>
        <dbReference type="EMBL" id="GAA3657902.1"/>
    </source>
</evidence>
<dbReference type="NCBIfam" id="TIGR03930">
    <property type="entry name" value="WXG100_ESAT6"/>
    <property type="match status" value="1"/>
</dbReference>
<gene>
    <name evidence="2" type="ORF">GCM10022202_17950</name>
</gene>
<sequence>MAVFTVDTDSVLAANGQVLASAERLRGESAALSGQLAGLRSQWTGAAAGAFEGTLEQWKAAQRSVEDALDAIGRLLGNAGAQYAETERLTAGMFR</sequence>
<comment type="caution">
    <text evidence="2">The sequence shown here is derived from an EMBL/GenBank/DDBJ whole genome shotgun (WGS) entry which is preliminary data.</text>
</comment>